<dbReference type="PANTHER" id="PTHR24260:SF143">
    <property type="entry name" value="SERINE PROTEASE GD-LIKE PROTEIN"/>
    <property type="match status" value="1"/>
</dbReference>
<dbReference type="Pfam" id="PF16030">
    <property type="entry name" value="GD_N"/>
    <property type="match status" value="1"/>
</dbReference>
<dbReference type="InterPro" id="IPR051333">
    <property type="entry name" value="CLIP_Serine_Protease"/>
</dbReference>
<dbReference type="SMART" id="SM00020">
    <property type="entry name" value="Tryp_SPc"/>
    <property type="match status" value="1"/>
</dbReference>
<comment type="caution">
    <text evidence="3">The sequence shown here is derived from an EMBL/GenBank/DDBJ whole genome shotgun (WGS) entry which is preliminary data.</text>
</comment>
<dbReference type="InterPro" id="IPR001254">
    <property type="entry name" value="Trypsin_dom"/>
</dbReference>
<organism evidence="3 4">
    <name type="scientific">Cryptolaemus montrouzieri</name>
    <dbReference type="NCBI Taxonomy" id="559131"/>
    <lineage>
        <taxon>Eukaryota</taxon>
        <taxon>Metazoa</taxon>
        <taxon>Ecdysozoa</taxon>
        <taxon>Arthropoda</taxon>
        <taxon>Hexapoda</taxon>
        <taxon>Insecta</taxon>
        <taxon>Pterygota</taxon>
        <taxon>Neoptera</taxon>
        <taxon>Endopterygota</taxon>
        <taxon>Coleoptera</taxon>
        <taxon>Polyphaga</taxon>
        <taxon>Cucujiformia</taxon>
        <taxon>Coccinelloidea</taxon>
        <taxon>Coccinellidae</taxon>
        <taxon>Scymninae</taxon>
        <taxon>Scymnini</taxon>
        <taxon>Cryptolaemus</taxon>
    </lineage>
</organism>
<protein>
    <recommendedName>
        <fullName evidence="2">Peptidase S1 domain-containing protein</fullName>
    </recommendedName>
</protein>
<dbReference type="InterPro" id="IPR043504">
    <property type="entry name" value="Peptidase_S1_PA_chymotrypsin"/>
</dbReference>
<dbReference type="SUPFAM" id="SSF50494">
    <property type="entry name" value="Trypsin-like serine proteases"/>
    <property type="match status" value="1"/>
</dbReference>
<dbReference type="PANTHER" id="PTHR24260">
    <property type="match status" value="1"/>
</dbReference>
<reference evidence="3 4" key="1">
    <citation type="journal article" date="2021" name="BMC Biol.">
        <title>Horizontally acquired antibacterial genes associated with adaptive radiation of ladybird beetles.</title>
        <authorList>
            <person name="Li H.S."/>
            <person name="Tang X.F."/>
            <person name="Huang Y.H."/>
            <person name="Xu Z.Y."/>
            <person name="Chen M.L."/>
            <person name="Du X.Y."/>
            <person name="Qiu B.Y."/>
            <person name="Chen P.T."/>
            <person name="Zhang W."/>
            <person name="Slipinski A."/>
            <person name="Escalona H.E."/>
            <person name="Waterhouse R.M."/>
            <person name="Zwick A."/>
            <person name="Pang H."/>
        </authorList>
    </citation>
    <scope>NUCLEOTIDE SEQUENCE [LARGE SCALE GENOMIC DNA]</scope>
    <source>
        <strain evidence="3">SYSU2018</strain>
    </source>
</reference>
<dbReference type="PRINTS" id="PR00722">
    <property type="entry name" value="CHYMOTRYPSIN"/>
</dbReference>
<dbReference type="CDD" id="cd00190">
    <property type="entry name" value="Tryp_SPc"/>
    <property type="match status" value="1"/>
</dbReference>
<sequence>MSKIILIILTLYFVQSQSQSTCPTYSLRYEKNDTDRWYAVVNLQSETKRNGIWLKIKLDNTAHLLGNSFGDVISRNNKDFLIKNESVVLDVGEIKPVHFFVKYFSKKTPPRVVQIDINGCKGHKIEGDEDELYIPPISPVKPSRKEPADIISIEDKNGASEKELLDLFSVIFTEAPPERLEPILINDVECGKPAAVALPFIVGGRETEHVKWPWHAALYHGSDHSADPGYQCGGSLITKQHILTVAHCLTKRDEFGNIRKINPELLLVVLGQIYLGEYGSTSQQKSIVNTIIHGGYNKEFSNDIGIAKMVEPIIVTPHVRPVCLCDKSDETFEGRIGTVVGWGRWSESPKKKTSTNLRETKMLVRNVYECLDDKRIRQILTASMFCAGYRNGSAVCQGDSGGGMVFPKKDKSGSSEIWEIGGLASVGFPSANFVGCGAQEYAIFTNVAKHLNWIRSSLQYL</sequence>
<dbReference type="Gene3D" id="2.40.10.10">
    <property type="entry name" value="Trypsin-like serine proteases"/>
    <property type="match status" value="1"/>
</dbReference>
<feature type="chain" id="PRO_5044865499" description="Peptidase S1 domain-containing protein" evidence="1">
    <location>
        <begin position="19"/>
        <end position="461"/>
    </location>
</feature>
<proteinExistence type="predicted"/>
<dbReference type="PROSITE" id="PS50240">
    <property type="entry name" value="TRYPSIN_DOM"/>
    <property type="match status" value="1"/>
</dbReference>
<accession>A0ABD2MXI3</accession>
<name>A0ABD2MXI3_9CUCU</name>
<evidence type="ECO:0000256" key="1">
    <source>
        <dbReference type="SAM" id="SignalP"/>
    </source>
</evidence>
<dbReference type="Proteomes" id="UP001516400">
    <property type="component" value="Unassembled WGS sequence"/>
</dbReference>
<gene>
    <name evidence="3" type="ORF">HHI36_021369</name>
</gene>
<dbReference type="Pfam" id="PF00089">
    <property type="entry name" value="Trypsin"/>
    <property type="match status" value="1"/>
</dbReference>
<feature type="signal peptide" evidence="1">
    <location>
        <begin position="1"/>
        <end position="18"/>
    </location>
</feature>
<evidence type="ECO:0000259" key="2">
    <source>
        <dbReference type="PROSITE" id="PS50240"/>
    </source>
</evidence>
<dbReference type="AlphaFoldDB" id="A0ABD2MXI3"/>
<dbReference type="InterPro" id="IPR031986">
    <property type="entry name" value="GD_N"/>
</dbReference>
<feature type="domain" description="Peptidase S1" evidence="2">
    <location>
        <begin position="201"/>
        <end position="459"/>
    </location>
</feature>
<dbReference type="InterPro" id="IPR001314">
    <property type="entry name" value="Peptidase_S1A"/>
</dbReference>
<keyword evidence="4" id="KW-1185">Reference proteome</keyword>
<dbReference type="InterPro" id="IPR009003">
    <property type="entry name" value="Peptidase_S1_PA"/>
</dbReference>
<evidence type="ECO:0000313" key="4">
    <source>
        <dbReference type="Proteomes" id="UP001516400"/>
    </source>
</evidence>
<evidence type="ECO:0000313" key="3">
    <source>
        <dbReference type="EMBL" id="KAL3270851.1"/>
    </source>
</evidence>
<dbReference type="EMBL" id="JABFTP020000042">
    <property type="protein sequence ID" value="KAL3270851.1"/>
    <property type="molecule type" value="Genomic_DNA"/>
</dbReference>
<keyword evidence="1" id="KW-0732">Signal</keyword>